<keyword evidence="1" id="KW-0812">Transmembrane</keyword>
<dbReference type="InParanoid" id="A0A165E888"/>
<dbReference type="EMBL" id="KV426160">
    <property type="protein sequence ID" value="KZV86290.1"/>
    <property type="molecule type" value="Genomic_DNA"/>
</dbReference>
<evidence type="ECO:0000313" key="2">
    <source>
        <dbReference type="EMBL" id="KZV86290.1"/>
    </source>
</evidence>
<organism evidence="2 3">
    <name type="scientific">Exidia glandulosa HHB12029</name>
    <dbReference type="NCBI Taxonomy" id="1314781"/>
    <lineage>
        <taxon>Eukaryota</taxon>
        <taxon>Fungi</taxon>
        <taxon>Dikarya</taxon>
        <taxon>Basidiomycota</taxon>
        <taxon>Agaricomycotina</taxon>
        <taxon>Agaricomycetes</taxon>
        <taxon>Auriculariales</taxon>
        <taxon>Exidiaceae</taxon>
        <taxon>Exidia</taxon>
    </lineage>
</organism>
<feature type="transmembrane region" description="Helical" evidence="1">
    <location>
        <begin position="166"/>
        <end position="192"/>
    </location>
</feature>
<evidence type="ECO:0000313" key="3">
    <source>
        <dbReference type="Proteomes" id="UP000077266"/>
    </source>
</evidence>
<feature type="transmembrane region" description="Helical" evidence="1">
    <location>
        <begin position="123"/>
        <end position="146"/>
    </location>
</feature>
<evidence type="ECO:0000256" key="1">
    <source>
        <dbReference type="SAM" id="Phobius"/>
    </source>
</evidence>
<reference evidence="2 3" key="1">
    <citation type="journal article" date="2016" name="Mol. Biol. Evol.">
        <title>Comparative Genomics of Early-Diverging Mushroom-Forming Fungi Provides Insights into the Origins of Lignocellulose Decay Capabilities.</title>
        <authorList>
            <person name="Nagy L.G."/>
            <person name="Riley R."/>
            <person name="Tritt A."/>
            <person name="Adam C."/>
            <person name="Daum C."/>
            <person name="Floudas D."/>
            <person name="Sun H."/>
            <person name="Yadav J.S."/>
            <person name="Pangilinan J."/>
            <person name="Larsson K.H."/>
            <person name="Matsuura K."/>
            <person name="Barry K."/>
            <person name="Labutti K."/>
            <person name="Kuo R."/>
            <person name="Ohm R.A."/>
            <person name="Bhattacharya S.S."/>
            <person name="Shirouzu T."/>
            <person name="Yoshinaga Y."/>
            <person name="Martin F.M."/>
            <person name="Grigoriev I.V."/>
            <person name="Hibbett D.S."/>
        </authorList>
    </citation>
    <scope>NUCLEOTIDE SEQUENCE [LARGE SCALE GENOMIC DNA]</scope>
    <source>
        <strain evidence="2 3">HHB12029</strain>
    </source>
</reference>
<dbReference type="AlphaFoldDB" id="A0A165E888"/>
<gene>
    <name evidence="2" type="ORF">EXIGLDRAFT_724901</name>
</gene>
<feature type="transmembrane region" description="Helical" evidence="1">
    <location>
        <begin position="213"/>
        <end position="234"/>
    </location>
</feature>
<keyword evidence="1" id="KW-0472">Membrane</keyword>
<keyword evidence="1" id="KW-1133">Transmembrane helix</keyword>
<name>A0A165E888_EXIGL</name>
<feature type="transmembrane region" description="Helical" evidence="1">
    <location>
        <begin position="246"/>
        <end position="267"/>
    </location>
</feature>
<feature type="transmembrane region" description="Helical" evidence="1">
    <location>
        <begin position="12"/>
        <end position="32"/>
    </location>
</feature>
<keyword evidence="3" id="KW-1185">Reference proteome</keyword>
<proteinExistence type="predicted"/>
<sequence>MVQDTPHGGLVAILTVSSILLVTTLGIAFFTFRPAKPRHLKVSWYLVSLATLCLVGIQVSCVGLAAVGLSGGASRPSGIRDQDVFKPILTVCSGLYSISIIVACRAAFWEITTYFRQHDTSRWILLAFDLLVGLAVLGVSITNIIIQQRFVRGFYLVVADVILSSMSGAAFAFVAQYFIAGCYINAAVGAFFARRWARKYYFGVNLADTMFKFVPAALMIQILLLVPPTIVYQVTDNDGELTLTLFYVSIPWRLQQLIVLGILAWILRTQPLIVDGAERPLQLWGLGMAKLRPPQPVPVAHTR</sequence>
<accession>A0A165E888</accession>
<evidence type="ECO:0008006" key="4">
    <source>
        <dbReference type="Google" id="ProtNLM"/>
    </source>
</evidence>
<dbReference type="Proteomes" id="UP000077266">
    <property type="component" value="Unassembled WGS sequence"/>
</dbReference>
<feature type="transmembrane region" description="Helical" evidence="1">
    <location>
        <begin position="88"/>
        <end position="111"/>
    </location>
</feature>
<protein>
    <recommendedName>
        <fullName evidence="4">Family A G protein-coupled receptor-like protein</fullName>
    </recommendedName>
</protein>
<feature type="transmembrane region" description="Helical" evidence="1">
    <location>
        <begin position="44"/>
        <end position="68"/>
    </location>
</feature>
<dbReference type="OrthoDB" id="10621164at2759"/>